<proteinExistence type="predicted"/>
<dbReference type="Proteomes" id="UP000789525">
    <property type="component" value="Unassembled WGS sequence"/>
</dbReference>
<reference evidence="1" key="1">
    <citation type="submission" date="2021-06" db="EMBL/GenBank/DDBJ databases">
        <authorList>
            <person name="Kallberg Y."/>
            <person name="Tangrot J."/>
            <person name="Rosling A."/>
        </authorList>
    </citation>
    <scope>NUCLEOTIDE SEQUENCE</scope>
    <source>
        <strain evidence="1">CL356</strain>
    </source>
</reference>
<comment type="caution">
    <text evidence="1">The sequence shown here is derived from an EMBL/GenBank/DDBJ whole genome shotgun (WGS) entry which is preliminary data.</text>
</comment>
<organism evidence="1 2">
    <name type="scientific">Acaulospora colombiana</name>
    <dbReference type="NCBI Taxonomy" id="27376"/>
    <lineage>
        <taxon>Eukaryota</taxon>
        <taxon>Fungi</taxon>
        <taxon>Fungi incertae sedis</taxon>
        <taxon>Mucoromycota</taxon>
        <taxon>Glomeromycotina</taxon>
        <taxon>Glomeromycetes</taxon>
        <taxon>Diversisporales</taxon>
        <taxon>Acaulosporaceae</taxon>
        <taxon>Acaulospora</taxon>
    </lineage>
</organism>
<sequence length="131" mass="15623">DRELPASTRFCVMWAEGFFEDTYDQPFFGTYLIAMRKLLVYAYTVLETNLQPVEDREIYRLVFERFGKELQYMRNSIGSLGQTKLQCPHQPSRPIITEDPFTYKLYYDRQEGDHPRYFKKPYLQKSPSVAP</sequence>
<accession>A0ACA9PX36</accession>
<name>A0ACA9PX36_9GLOM</name>
<evidence type="ECO:0000313" key="1">
    <source>
        <dbReference type="EMBL" id="CAG8724215.1"/>
    </source>
</evidence>
<keyword evidence="2" id="KW-1185">Reference proteome</keyword>
<dbReference type="EMBL" id="CAJVPT010039970">
    <property type="protein sequence ID" value="CAG8724215.1"/>
    <property type="molecule type" value="Genomic_DNA"/>
</dbReference>
<feature type="non-terminal residue" evidence="1">
    <location>
        <position position="1"/>
    </location>
</feature>
<evidence type="ECO:0000313" key="2">
    <source>
        <dbReference type="Proteomes" id="UP000789525"/>
    </source>
</evidence>
<gene>
    <name evidence="1" type="ORF">ACOLOM_LOCUS11279</name>
</gene>
<protein>
    <submittedName>
        <fullName evidence="1">12839_t:CDS:1</fullName>
    </submittedName>
</protein>